<dbReference type="KEGG" id="ela:UCREL1_1000"/>
<evidence type="ECO:0000256" key="7">
    <source>
        <dbReference type="SAM" id="Phobius"/>
    </source>
</evidence>
<dbReference type="PANTHER" id="PTHR11654">
    <property type="entry name" value="OLIGOPEPTIDE TRANSPORTER-RELATED"/>
    <property type="match status" value="1"/>
</dbReference>
<proteinExistence type="inferred from homology"/>
<evidence type="ECO:0000256" key="4">
    <source>
        <dbReference type="ARBA" id="ARBA00022989"/>
    </source>
</evidence>
<evidence type="ECO:0000256" key="2">
    <source>
        <dbReference type="ARBA" id="ARBA00005982"/>
    </source>
</evidence>
<feature type="transmembrane region" description="Helical" evidence="7">
    <location>
        <begin position="469"/>
        <end position="492"/>
    </location>
</feature>
<feature type="transmembrane region" description="Helical" evidence="7">
    <location>
        <begin position="549"/>
        <end position="571"/>
    </location>
</feature>
<evidence type="ECO:0000256" key="3">
    <source>
        <dbReference type="ARBA" id="ARBA00022692"/>
    </source>
</evidence>
<feature type="transmembrane region" description="Helical" evidence="7">
    <location>
        <begin position="437"/>
        <end position="457"/>
    </location>
</feature>
<organism evidence="8 9">
    <name type="scientific">Eutypa lata (strain UCR-EL1)</name>
    <name type="common">Grapevine dieback disease fungus</name>
    <name type="synonym">Eutypa armeniacae</name>
    <dbReference type="NCBI Taxonomy" id="1287681"/>
    <lineage>
        <taxon>Eukaryota</taxon>
        <taxon>Fungi</taxon>
        <taxon>Dikarya</taxon>
        <taxon>Ascomycota</taxon>
        <taxon>Pezizomycotina</taxon>
        <taxon>Sordariomycetes</taxon>
        <taxon>Xylariomycetidae</taxon>
        <taxon>Xylariales</taxon>
        <taxon>Diatrypaceae</taxon>
        <taxon>Eutypa</taxon>
    </lineage>
</organism>
<dbReference type="InterPro" id="IPR036259">
    <property type="entry name" value="MFS_trans_sf"/>
</dbReference>
<evidence type="ECO:0000313" key="9">
    <source>
        <dbReference type="Proteomes" id="UP000012174"/>
    </source>
</evidence>
<dbReference type="GO" id="GO:0022857">
    <property type="term" value="F:transmembrane transporter activity"/>
    <property type="evidence" value="ECO:0007669"/>
    <property type="project" value="InterPro"/>
</dbReference>
<comment type="subcellular location">
    <subcellularLocation>
        <location evidence="1">Membrane</location>
        <topology evidence="1">Multi-pass membrane protein</topology>
    </subcellularLocation>
</comment>
<feature type="transmembrane region" description="Helical" evidence="7">
    <location>
        <begin position="194"/>
        <end position="216"/>
    </location>
</feature>
<feature type="transmembrane region" description="Helical" evidence="7">
    <location>
        <begin position="144"/>
        <end position="164"/>
    </location>
</feature>
<keyword evidence="3 7" id="KW-0812">Transmembrane</keyword>
<dbReference type="eggNOG" id="KOG1237">
    <property type="taxonomic scope" value="Eukaryota"/>
</dbReference>
<dbReference type="SUPFAM" id="SSF103473">
    <property type="entry name" value="MFS general substrate transporter"/>
    <property type="match status" value="1"/>
</dbReference>
<feature type="transmembrane region" description="Helical" evidence="7">
    <location>
        <begin position="223"/>
        <end position="240"/>
    </location>
</feature>
<dbReference type="OrthoDB" id="8904098at2759"/>
<dbReference type="AlphaFoldDB" id="M7T5N1"/>
<dbReference type="InterPro" id="IPR000109">
    <property type="entry name" value="POT_fam"/>
</dbReference>
<evidence type="ECO:0000256" key="1">
    <source>
        <dbReference type="ARBA" id="ARBA00004141"/>
    </source>
</evidence>
<feature type="transmembrane region" description="Helical" evidence="7">
    <location>
        <begin position="512"/>
        <end position="537"/>
    </location>
</feature>
<evidence type="ECO:0000256" key="6">
    <source>
        <dbReference type="SAM" id="MobiDB-lite"/>
    </source>
</evidence>
<dbReference type="GO" id="GO:0016020">
    <property type="term" value="C:membrane"/>
    <property type="evidence" value="ECO:0007669"/>
    <property type="project" value="UniProtKB-SubCell"/>
</dbReference>
<feature type="region of interest" description="Disordered" evidence="6">
    <location>
        <begin position="24"/>
        <end position="58"/>
    </location>
</feature>
<evidence type="ECO:0000313" key="8">
    <source>
        <dbReference type="EMBL" id="EMR71957.1"/>
    </source>
</evidence>
<feature type="transmembrane region" description="Helical" evidence="7">
    <location>
        <begin position="307"/>
        <end position="328"/>
    </location>
</feature>
<name>M7T5N1_EUTLA</name>
<dbReference type="OMA" id="LSECFCN"/>
<comment type="similarity">
    <text evidence="2">Belongs to the major facilitator superfamily. Proton-dependent oligopeptide transporter (POT/PTR) (TC 2.A.17) family.</text>
</comment>
<dbReference type="Proteomes" id="UP000012174">
    <property type="component" value="Unassembled WGS sequence"/>
</dbReference>
<gene>
    <name evidence="8" type="ORF">UCREL1_1000</name>
</gene>
<dbReference type="EMBL" id="KB705553">
    <property type="protein sequence ID" value="EMR71957.1"/>
    <property type="molecule type" value="Genomic_DNA"/>
</dbReference>
<reference evidence="9" key="1">
    <citation type="journal article" date="2013" name="Genome Announc.">
        <title>Draft genome sequence of the grapevine dieback fungus Eutypa lata UCR-EL1.</title>
        <authorList>
            <person name="Blanco-Ulate B."/>
            <person name="Rolshausen P.E."/>
            <person name="Cantu D."/>
        </authorList>
    </citation>
    <scope>NUCLEOTIDE SEQUENCE [LARGE SCALE GENOMIC DNA]</scope>
    <source>
        <strain evidence="9">UCR-EL1</strain>
    </source>
</reference>
<protein>
    <submittedName>
        <fullName evidence="8">Putative oligopeptide transporter protein</fullName>
    </submittedName>
</protein>
<keyword evidence="4 7" id="KW-1133">Transmembrane helix</keyword>
<feature type="transmembrane region" description="Helical" evidence="7">
    <location>
        <begin position="279"/>
        <end position="300"/>
    </location>
</feature>
<evidence type="ECO:0000256" key="5">
    <source>
        <dbReference type="ARBA" id="ARBA00023136"/>
    </source>
</evidence>
<feature type="transmembrane region" description="Helical" evidence="7">
    <location>
        <begin position="577"/>
        <end position="596"/>
    </location>
</feature>
<dbReference type="HOGENOM" id="CLU_004790_4_3_1"/>
<keyword evidence="5 7" id="KW-0472">Membrane</keyword>
<keyword evidence="9" id="KW-1185">Reference proteome</keyword>
<dbReference type="Pfam" id="PF00854">
    <property type="entry name" value="PTR2"/>
    <property type="match status" value="1"/>
</dbReference>
<accession>M7T5N1</accession>
<sequence length="626" mass="68467">MATNSIGAENVVGLAVKDVVEPEKSTARQSIVAESTGAAQDVESGPGSSKDGGHEIVDLELYPPPTKEERTTLRKVHDSIPIVAWSLCFVELAERASYYGVKAVFNNYIQFPLPEGGPGTGAINPNNPNGHAGALNMGLQASSALTLLFTFLSYCIPIFGAWIADTKIGRYQAIVWGVLIGGLAHIIMSNLPHGAIFVVWISTDPFTVLGGAAPALLQAGKGVAPFLVSFFILAIGAGIFKPNVAPTVIDQYKYQREYTKVLKSGEKVLVDPETTVSHIMLIFYAFVNVGAFFSIAVVYIEKYHSFWLAYLVPGIVYFLLPILLAVMYKRTVRKAPQGSDLTRFIKITTTALKASKGNLFAKNFWYNVKPTTLAESDTPAAWSEKDVSDAQRTWQAVQIFLYIPIWYLNDGGISGVSSNQGAAMTSDGAPNDLLSHFNPLVIIVVSPLMAQVVYPFLERRNIKFGRIDRMTLGFVLATISGVIGAIVQYRVYETSPCGYNASTCDEVSPINIWWQIPNVALGAISEIFVNVTSYELAYSRAPEHMRATVVALFLFMTALSSALGEILIPAITDPTLVWAWAAPAIALFVQTIIFVWRHRGINDDAFMTYEEDFQAPEDKKTEKEDS</sequence>
<dbReference type="Gene3D" id="1.20.1250.20">
    <property type="entry name" value="MFS general substrate transporter like domains"/>
    <property type="match status" value="1"/>
</dbReference>
<feature type="transmembrane region" description="Helical" evidence="7">
    <location>
        <begin position="171"/>
        <end position="188"/>
    </location>
</feature>